<organism evidence="1 2">
    <name type="scientific">Phlebia brevispora</name>
    <dbReference type="NCBI Taxonomy" id="194682"/>
    <lineage>
        <taxon>Eukaryota</taxon>
        <taxon>Fungi</taxon>
        <taxon>Dikarya</taxon>
        <taxon>Basidiomycota</taxon>
        <taxon>Agaricomycotina</taxon>
        <taxon>Agaricomycetes</taxon>
        <taxon>Polyporales</taxon>
        <taxon>Meruliaceae</taxon>
        <taxon>Phlebia</taxon>
    </lineage>
</organism>
<dbReference type="EMBL" id="JANHOG010000799">
    <property type="protein sequence ID" value="KAJ3551453.1"/>
    <property type="molecule type" value="Genomic_DNA"/>
</dbReference>
<protein>
    <submittedName>
        <fullName evidence="1">Uncharacterized protein</fullName>
    </submittedName>
</protein>
<gene>
    <name evidence="1" type="ORF">NM688_g4693</name>
</gene>
<dbReference type="Proteomes" id="UP001148662">
    <property type="component" value="Unassembled WGS sequence"/>
</dbReference>
<proteinExistence type="predicted"/>
<reference evidence="1" key="1">
    <citation type="submission" date="2022-07" db="EMBL/GenBank/DDBJ databases">
        <title>Genome Sequence of Phlebia brevispora.</title>
        <authorList>
            <person name="Buettner E."/>
        </authorList>
    </citation>
    <scope>NUCLEOTIDE SEQUENCE</scope>
    <source>
        <strain evidence="1">MPL23</strain>
    </source>
</reference>
<name>A0ACC1T2H6_9APHY</name>
<keyword evidence="2" id="KW-1185">Reference proteome</keyword>
<accession>A0ACC1T2H6</accession>
<sequence>MAQAISASLSQTRLSNFVLGAVACNAFPNELFGGIVDCAEDSELYTLSHVNRCFRHRALPRIFERVQIVAGLRCILWKELKQDGNIVYEKRLLPDTFSNAVRAFRKDIKPELFRYTTKLTVRGLNAKERALADNNGGSGEDPYLTMCTLRGLLSLFPNVTNLEVSNVVWARCLEMIVDLSHDCYVDSDKRTFSTVSFSHIMHNRVVDSVFDVLELATTCSILSIDSVRWENSIPVPLFAPRQVRSDIRTLRLSLSDNFNANRQLARKYPILANLHHLELRTVSDLTMDSIYDLVETNKKTLETFLIDVGKNIFPIDDWMELPLFMCEKLQDVHLILELCMHRPHTSCAGSRTLTSFADSLPDTIRRIHLRVLENTLTIHAYRPLSTTPDWQSLLAALKTLDDLQVLQMSISQIYPNDQIEGYMQEWLEWIGGELTGTKIVLSDASFEDNEFVQDHLDVPLHLIARPTFTLHSVACYMDSTLKTRTREIQARLQIANRIRSILRNGIHAQDPANLDLDDLPLYTLSPVETGIVEVATMRKGDRKIDVIRNQSASAVFAITRFWSTLQMNFISANGFCCAYPSPTSQRVGIINPLALTLEGQPRSFIGPLVRKYSQRGYAFHNHWHMYIGHGCRDNHTHILCPMKRRSFEDQFAFYGEFGTATQMPRFDSVRGASVSDWKVGWRLGGFHEVDGFRALSPARVWHGVTGEVDRRDRYARMVEIYFLVSCVLKMLSAHAEAHWQAPSSQAILREI</sequence>
<evidence type="ECO:0000313" key="1">
    <source>
        <dbReference type="EMBL" id="KAJ3551453.1"/>
    </source>
</evidence>
<evidence type="ECO:0000313" key="2">
    <source>
        <dbReference type="Proteomes" id="UP001148662"/>
    </source>
</evidence>
<comment type="caution">
    <text evidence="1">The sequence shown here is derived from an EMBL/GenBank/DDBJ whole genome shotgun (WGS) entry which is preliminary data.</text>
</comment>